<proteinExistence type="predicted"/>
<gene>
    <name evidence="1" type="ORF">C7400_103324</name>
</gene>
<dbReference type="Gene3D" id="3.40.50.1820">
    <property type="entry name" value="alpha/beta hydrolase"/>
    <property type="match status" value="1"/>
</dbReference>
<dbReference type="Proteomes" id="UP000247515">
    <property type="component" value="Unassembled WGS sequence"/>
</dbReference>
<accession>A0ABX5MXU3</accession>
<organism evidence="1 2">
    <name type="scientific">Paraburkholderia tropica</name>
    <dbReference type="NCBI Taxonomy" id="92647"/>
    <lineage>
        <taxon>Bacteria</taxon>
        <taxon>Pseudomonadati</taxon>
        <taxon>Pseudomonadota</taxon>
        <taxon>Betaproteobacteria</taxon>
        <taxon>Burkholderiales</taxon>
        <taxon>Burkholderiaceae</taxon>
        <taxon>Paraburkholderia</taxon>
    </lineage>
</organism>
<dbReference type="RefSeq" id="WP_231957418.1">
    <property type="nucleotide sequence ID" value="NZ_CP191364.1"/>
</dbReference>
<evidence type="ECO:0008006" key="3">
    <source>
        <dbReference type="Google" id="ProtNLM"/>
    </source>
</evidence>
<dbReference type="SUPFAM" id="SSF53474">
    <property type="entry name" value="alpha/beta-Hydrolases"/>
    <property type="match status" value="1"/>
</dbReference>
<evidence type="ECO:0000313" key="1">
    <source>
        <dbReference type="EMBL" id="PXX19333.1"/>
    </source>
</evidence>
<reference evidence="1 2" key="1">
    <citation type="submission" date="2018-05" db="EMBL/GenBank/DDBJ databases">
        <title>Genomic Encyclopedia of Type Strains, Phase IV (KMG-V): Genome sequencing to study the core and pangenomes of soil and plant-associated prokaryotes.</title>
        <authorList>
            <person name="Whitman W."/>
        </authorList>
    </citation>
    <scope>NUCLEOTIDE SEQUENCE [LARGE SCALE GENOMIC DNA]</scope>
    <source>
        <strain evidence="1 2">SIr-6563</strain>
    </source>
</reference>
<evidence type="ECO:0000313" key="2">
    <source>
        <dbReference type="Proteomes" id="UP000247515"/>
    </source>
</evidence>
<protein>
    <recommendedName>
        <fullName evidence="3">Esterase</fullName>
    </recommendedName>
</protein>
<sequence>MNFTSNMRRIPLLNLSRAFGSFGLIVGAALQLSGCAALDRDAHADALAAHAAPAPLVREQIATPQFVLTAWTRITQPGQPIDVYIEGDGLAWLSRSEPSLDPTPREATGLALAAADPGPNVAYLARPCQFTPMALNPRCSVPWWTGKRFAPEVVASMNDAVGQIAARAPGQRLNLIGFSGGGAIAVLVAARRHDVATLRTVAGNLDDEYINRTHGVSAMPDSLNPVDAAARVATIAQIHFDSDADRIVTPEVARRFAAAAGGRCVSVRTVPGMEHDGDWSRQWPMLLQIAPRCESSNE</sequence>
<comment type="caution">
    <text evidence="1">The sequence shown here is derived from an EMBL/GenBank/DDBJ whole genome shotgun (WGS) entry which is preliminary data.</text>
</comment>
<name>A0ABX5MXU3_9BURK</name>
<dbReference type="EMBL" id="QJJV01000003">
    <property type="protein sequence ID" value="PXX19333.1"/>
    <property type="molecule type" value="Genomic_DNA"/>
</dbReference>
<dbReference type="InterPro" id="IPR029058">
    <property type="entry name" value="AB_hydrolase_fold"/>
</dbReference>
<keyword evidence="2" id="KW-1185">Reference proteome</keyword>